<keyword evidence="2" id="KW-1185">Reference proteome</keyword>
<gene>
    <name evidence="1" type="ORF">NG821_00205</name>
</gene>
<name>A0ABT1BT71_9BACT</name>
<organism evidence="1 2">
    <name type="scientific">Segatella cerevisiae</name>
    <dbReference type="NCBI Taxonomy" id="2053716"/>
    <lineage>
        <taxon>Bacteria</taxon>
        <taxon>Pseudomonadati</taxon>
        <taxon>Bacteroidota</taxon>
        <taxon>Bacteroidia</taxon>
        <taxon>Bacteroidales</taxon>
        <taxon>Prevotellaceae</taxon>
        <taxon>Segatella</taxon>
    </lineage>
</organism>
<sequence length="283" mass="33135">MKIKDYLGKNQEILDKWQKEFESRGGISSKFCWDGLMFKGELYREEGTNNWIHDEGKNSIENKLWNEVKPRILYLTKDQNLRPGDDEVPAWDVRIESYHDSKSNELATGSKFNRMLVYSLYGLAHTTPEKTVEFDDIDNHKALKFVDKFPFARINCKKEGGGNSCSNQVLRDAMEEYSTFLEEQINNLDADIFVCCGSTFSGYHIDKNNPTLDFLNHHGYHFEYAGDKSIDIYYDKEKNKVAIDSYHLSYFTGETDKAMYDEIVKYYFEFLKAHPDFLKSIKR</sequence>
<evidence type="ECO:0000313" key="2">
    <source>
        <dbReference type="Proteomes" id="UP001204015"/>
    </source>
</evidence>
<protein>
    <submittedName>
        <fullName evidence="1">Uncharacterized protein</fullName>
    </submittedName>
</protein>
<dbReference type="EMBL" id="JAMXLY010000001">
    <property type="protein sequence ID" value="MCO6024282.1"/>
    <property type="molecule type" value="Genomic_DNA"/>
</dbReference>
<reference evidence="1 2" key="1">
    <citation type="submission" date="2022-06" db="EMBL/GenBank/DDBJ databases">
        <title>A taxonomic note on the genus Prevotella: Description of four novel genera and emended description of the genera Hallella and Xylanibacter.</title>
        <authorList>
            <person name="Hitch T.C.A."/>
        </authorList>
    </citation>
    <scope>NUCLEOTIDE SEQUENCE [LARGE SCALE GENOMIC DNA]</scope>
    <source>
        <strain evidence="1 2">DSM 100619</strain>
    </source>
</reference>
<proteinExistence type="predicted"/>
<dbReference type="RefSeq" id="WP_252759644.1">
    <property type="nucleotide sequence ID" value="NZ_JAMXLY010000001.1"/>
</dbReference>
<dbReference type="Proteomes" id="UP001204015">
    <property type="component" value="Unassembled WGS sequence"/>
</dbReference>
<comment type="caution">
    <text evidence="1">The sequence shown here is derived from an EMBL/GenBank/DDBJ whole genome shotgun (WGS) entry which is preliminary data.</text>
</comment>
<evidence type="ECO:0000313" key="1">
    <source>
        <dbReference type="EMBL" id="MCO6024282.1"/>
    </source>
</evidence>
<accession>A0ABT1BT71</accession>